<feature type="binding site" evidence="6">
    <location>
        <position position="171"/>
    </location>
    <ligand>
        <name>S-adenosyl-L-methionine</name>
        <dbReference type="ChEBI" id="CHEBI:59789"/>
    </ligand>
</feature>
<dbReference type="InterPro" id="IPR007197">
    <property type="entry name" value="rSAM"/>
</dbReference>
<feature type="binding site" evidence="5">
    <location>
        <position position="71"/>
    </location>
    <ligand>
        <name>[4Fe-4S] cluster</name>
        <dbReference type="ChEBI" id="CHEBI:49883"/>
        <note>4Fe-4S-S-AdoMet</note>
    </ligand>
</feature>
<gene>
    <name evidence="8" type="ordered locus">Metho_0021</name>
</gene>
<feature type="binding site" evidence="6">
    <location>
        <position position="277"/>
    </location>
    <ligand>
        <name>(3R)-3-methyl-D-ornithine</name>
        <dbReference type="ChEBI" id="CHEBI:64642"/>
    </ligand>
</feature>
<keyword evidence="1 5" id="KW-0949">S-adenosyl-L-methionine</keyword>
<dbReference type="Pfam" id="PF04055">
    <property type="entry name" value="Radical_SAM"/>
    <property type="match status" value="1"/>
</dbReference>
<dbReference type="PANTHER" id="PTHR43726">
    <property type="entry name" value="3-METHYLORNITHINE SYNTHASE"/>
    <property type="match status" value="1"/>
</dbReference>
<dbReference type="SFLD" id="SFLDF00349">
    <property type="entry name" value="3-methylornithine_synthase_(Py"/>
    <property type="match status" value="1"/>
</dbReference>
<protein>
    <submittedName>
        <fullName evidence="8">Pyrrolysine biosynthesis radical SAM protein</fullName>
    </submittedName>
</protein>
<dbReference type="SUPFAM" id="SSF102114">
    <property type="entry name" value="Radical SAM enzymes"/>
    <property type="match status" value="1"/>
</dbReference>
<dbReference type="PROSITE" id="PS51918">
    <property type="entry name" value="RADICAL_SAM"/>
    <property type="match status" value="1"/>
</dbReference>
<evidence type="ECO:0000256" key="3">
    <source>
        <dbReference type="ARBA" id="ARBA00023004"/>
    </source>
</evidence>
<keyword evidence="9" id="KW-1185">Reference proteome</keyword>
<dbReference type="InterPro" id="IPR034422">
    <property type="entry name" value="HydE/PylB-like"/>
</dbReference>
<feature type="binding site" evidence="6">
    <location>
        <position position="169"/>
    </location>
    <ligand>
        <name>(3R)-3-methyl-D-ornithine</name>
        <dbReference type="ChEBI" id="CHEBI:64642"/>
    </ligand>
</feature>
<keyword evidence="3 5" id="KW-0408">Iron</keyword>
<evidence type="ECO:0000313" key="8">
    <source>
        <dbReference type="EMBL" id="AGB48319.1"/>
    </source>
</evidence>
<feature type="binding site" evidence="5">
    <location>
        <position position="75"/>
    </location>
    <ligand>
        <name>[4Fe-4S] cluster</name>
        <dbReference type="ChEBI" id="CHEBI:49883"/>
        <note>4Fe-4S-S-AdoMet</note>
    </ligand>
</feature>
<feature type="binding site" evidence="6">
    <location>
        <position position="112"/>
    </location>
    <ligand>
        <name>(3R)-3-methyl-D-ornithine</name>
        <dbReference type="ChEBI" id="CHEBI:64642"/>
    </ligand>
</feature>
<dbReference type="STRING" id="867904.Metho_0021"/>
<feature type="domain" description="Radical SAM core" evidence="7">
    <location>
        <begin position="57"/>
        <end position="279"/>
    </location>
</feature>
<dbReference type="GeneID" id="14407720"/>
<organism evidence="8 9">
    <name type="scientific">Methanomethylovorans hollandica (strain DSM 15978 / NBRC 107637 / DMS1)</name>
    <dbReference type="NCBI Taxonomy" id="867904"/>
    <lineage>
        <taxon>Archaea</taxon>
        <taxon>Methanobacteriati</taxon>
        <taxon>Methanobacteriota</taxon>
        <taxon>Stenosarchaea group</taxon>
        <taxon>Methanomicrobia</taxon>
        <taxon>Methanosarcinales</taxon>
        <taxon>Methanosarcinaceae</taxon>
        <taxon>Methanomethylovorans</taxon>
    </lineage>
</organism>
<evidence type="ECO:0000256" key="2">
    <source>
        <dbReference type="ARBA" id="ARBA00022723"/>
    </source>
</evidence>
<feature type="binding site" evidence="6">
    <location>
        <position position="298"/>
    </location>
    <ligand>
        <name>(3R)-3-methyl-D-ornithine</name>
        <dbReference type="ChEBI" id="CHEBI:64642"/>
    </ligand>
</feature>
<dbReference type="Proteomes" id="UP000010866">
    <property type="component" value="Chromosome"/>
</dbReference>
<dbReference type="PIRSF" id="PIRSF004762">
    <property type="entry name" value="CHP00423"/>
    <property type="match status" value="1"/>
</dbReference>
<evidence type="ECO:0000256" key="4">
    <source>
        <dbReference type="ARBA" id="ARBA00023014"/>
    </source>
</evidence>
<proteinExistence type="predicted"/>
<dbReference type="EMBL" id="CP003362">
    <property type="protein sequence ID" value="AGB48319.1"/>
    <property type="molecule type" value="Genomic_DNA"/>
</dbReference>
<dbReference type="SFLD" id="SFLDG01280">
    <property type="entry name" value="HydE/PylB-like"/>
    <property type="match status" value="1"/>
</dbReference>
<dbReference type="SFLD" id="SFLDS00029">
    <property type="entry name" value="Radical_SAM"/>
    <property type="match status" value="1"/>
</dbReference>
<sequence>MFTNMDKNDLDAYALKVINRIEIPEDELREMLLITDSTELEKLHYVARKVRDHYFGNKVFLYSFVYFSTHCKNRCAFCYYNTMNKINRYRLELEDIRNICRKLKGEQIHMVDLTMGEDPYFHENPRQFAKVIDIVKEELGLPVMISPGVLDDKTLKMLREHGANFLALYQETYDQELYEKLRVGQSFSDRMHAREFAQTIGYCVEDGLLTGVGNDVESTLISLRSMAKENPQMVRVMTFIPQEGTPLEKKVQESNLSELKIISVLRLMFPDRLIPASLDVEGIEGMVYRLNAGANVVTSIIPSDSPLEGVANYDRKHEERKRDPKSVVEKLRTMGMEPAAQSDFNNLLG</sequence>
<evidence type="ECO:0000256" key="5">
    <source>
        <dbReference type="PIRSR" id="PIRSR004762-1"/>
    </source>
</evidence>
<keyword evidence="4 5" id="KW-0411">Iron-sulfur</keyword>
<dbReference type="SMART" id="SM00729">
    <property type="entry name" value="Elp3"/>
    <property type="match status" value="1"/>
</dbReference>
<keyword evidence="2" id="KW-0479">Metal-binding</keyword>
<dbReference type="GO" id="GO:0016740">
    <property type="term" value="F:transferase activity"/>
    <property type="evidence" value="ECO:0007669"/>
    <property type="project" value="TreeGrafter"/>
</dbReference>
<feature type="binding site" evidence="6">
    <location>
        <position position="299"/>
    </location>
    <ligand>
        <name>(3R)-3-methyl-D-ornithine</name>
        <dbReference type="ChEBI" id="CHEBI:64642"/>
    </ligand>
</feature>
<dbReference type="GO" id="GO:0051539">
    <property type="term" value="F:4 iron, 4 sulfur cluster binding"/>
    <property type="evidence" value="ECO:0007669"/>
    <property type="project" value="UniProtKB-KW"/>
</dbReference>
<dbReference type="InterPro" id="IPR006638">
    <property type="entry name" value="Elp3/MiaA/NifB-like_rSAM"/>
</dbReference>
<keyword evidence="5" id="KW-0004">4Fe-4S</keyword>
<reference evidence="9" key="1">
    <citation type="submission" date="2012-02" db="EMBL/GenBank/DDBJ databases">
        <title>Complete sequence of chromosome of Methanomethylovorans hollandica DSM 15978.</title>
        <authorList>
            <person name="Lucas S."/>
            <person name="Copeland A."/>
            <person name="Lapidus A."/>
            <person name="Glavina del Rio T."/>
            <person name="Dalin E."/>
            <person name="Tice H."/>
            <person name="Bruce D."/>
            <person name="Goodwin L."/>
            <person name="Pitluck S."/>
            <person name="Peters L."/>
            <person name="Mikhailova N."/>
            <person name="Held B."/>
            <person name="Kyrpides N."/>
            <person name="Mavromatis K."/>
            <person name="Ivanova N."/>
            <person name="Brettin T."/>
            <person name="Detter J.C."/>
            <person name="Han C."/>
            <person name="Larimer F."/>
            <person name="Land M."/>
            <person name="Hauser L."/>
            <person name="Markowitz V."/>
            <person name="Cheng J.-F."/>
            <person name="Hugenholtz P."/>
            <person name="Woyke T."/>
            <person name="Wu D."/>
            <person name="Spring S."/>
            <person name="Schroeder M."/>
            <person name="Brambilla E."/>
            <person name="Klenk H.-P."/>
            <person name="Eisen J.A."/>
        </authorList>
    </citation>
    <scope>NUCLEOTIDE SEQUENCE [LARGE SCALE GENOMIC DNA]</scope>
    <source>
        <strain evidence="9">DSM 15978 / NBRC 107637 / DMS1</strain>
    </source>
</reference>
<dbReference type="GO" id="GO:0046872">
    <property type="term" value="F:metal ion binding"/>
    <property type="evidence" value="ECO:0007669"/>
    <property type="project" value="UniProtKB-KW"/>
</dbReference>
<feature type="binding site" evidence="6">
    <location>
        <position position="235"/>
    </location>
    <ligand>
        <name>(3R)-3-methyl-D-ornithine</name>
        <dbReference type="ChEBI" id="CHEBI:64642"/>
    </ligand>
</feature>
<dbReference type="KEGG" id="mhz:Metho_0021"/>
<dbReference type="InterPro" id="IPR023891">
    <property type="entry name" value="Pyrrolys_PylB"/>
</dbReference>
<dbReference type="InterPro" id="IPR013785">
    <property type="entry name" value="Aldolase_TIM"/>
</dbReference>
<feature type="binding site" evidence="6">
    <location>
        <position position="146"/>
    </location>
    <ligand>
        <name>(3R)-3-methyl-D-ornithine</name>
        <dbReference type="ChEBI" id="CHEBI:64642"/>
    </ligand>
</feature>
<feature type="binding site" evidence="6">
    <location>
        <position position="190"/>
    </location>
    <ligand>
        <name>S-adenosyl-L-methionine</name>
        <dbReference type="ChEBI" id="CHEBI:59789"/>
    </ligand>
</feature>
<dbReference type="SFLD" id="SFLDG01060">
    <property type="entry name" value="BATS_domain_containing"/>
    <property type="match status" value="1"/>
</dbReference>
<dbReference type="InterPro" id="IPR058240">
    <property type="entry name" value="rSAM_sf"/>
</dbReference>
<dbReference type="GO" id="GO:0071524">
    <property type="term" value="P:pyrrolysine biosynthetic process"/>
    <property type="evidence" value="ECO:0007669"/>
    <property type="project" value="InterPro"/>
</dbReference>
<dbReference type="Gene3D" id="3.20.20.70">
    <property type="entry name" value="Aldolase class I"/>
    <property type="match status" value="1"/>
</dbReference>
<evidence type="ECO:0000256" key="1">
    <source>
        <dbReference type="ARBA" id="ARBA00022691"/>
    </source>
</evidence>
<dbReference type="NCBIfam" id="TIGR03910">
    <property type="entry name" value="pyrrolys_PylB"/>
    <property type="match status" value="1"/>
</dbReference>
<comment type="cofactor">
    <cofactor evidence="5">
        <name>[4Fe-4S] cluster</name>
        <dbReference type="ChEBI" id="CHEBI:49883"/>
    </cofactor>
    <text evidence="5">Binds 1 [4Fe-4S] cluster. The cluster is coordinated with 3 cysteines and an exchangeable S-adenosyl-L-methionine.</text>
</comment>
<dbReference type="HOGENOM" id="CLU_033172_0_0_2"/>
<feature type="binding site" evidence="5">
    <location>
        <position position="78"/>
    </location>
    <ligand>
        <name>[4Fe-4S] cluster</name>
        <dbReference type="ChEBI" id="CHEBI:49883"/>
        <note>4Fe-4S-S-AdoMet</note>
    </ligand>
</feature>
<dbReference type="PANTHER" id="PTHR43726:SF1">
    <property type="entry name" value="BIOTIN SYNTHASE"/>
    <property type="match status" value="1"/>
</dbReference>
<name>L0KWI5_METHD</name>
<feature type="binding site" evidence="6">
    <location>
        <position position="182"/>
    </location>
    <ligand>
        <name>S-adenosyl-L-methionine</name>
        <dbReference type="ChEBI" id="CHEBI:59789"/>
    </ligand>
</feature>
<evidence type="ECO:0000259" key="7">
    <source>
        <dbReference type="PROSITE" id="PS51918"/>
    </source>
</evidence>
<feature type="binding site" evidence="6">
    <location>
        <position position="77"/>
    </location>
    <ligand>
        <name>S-adenosyl-L-methionine</name>
        <dbReference type="ChEBI" id="CHEBI:59789"/>
    </ligand>
</feature>
<accession>L0KWI5</accession>
<dbReference type="AlphaFoldDB" id="L0KWI5"/>
<evidence type="ECO:0000313" key="9">
    <source>
        <dbReference type="Proteomes" id="UP000010866"/>
    </source>
</evidence>
<dbReference type="CDD" id="cd01335">
    <property type="entry name" value="Radical_SAM"/>
    <property type="match status" value="1"/>
</dbReference>
<evidence type="ECO:0000256" key="6">
    <source>
        <dbReference type="PIRSR" id="PIRSR004762-2"/>
    </source>
</evidence>
<dbReference type="RefSeq" id="WP_015323490.1">
    <property type="nucleotide sequence ID" value="NC_019977.1"/>
</dbReference>